<organism evidence="1 2">
    <name type="scientific">Corynebacterium breve</name>
    <dbReference type="NCBI Taxonomy" id="3049799"/>
    <lineage>
        <taxon>Bacteria</taxon>
        <taxon>Bacillati</taxon>
        <taxon>Actinomycetota</taxon>
        <taxon>Actinomycetes</taxon>
        <taxon>Mycobacteriales</taxon>
        <taxon>Corynebacteriaceae</taxon>
        <taxon>Corynebacterium</taxon>
    </lineage>
</organism>
<name>A0ABY8VH38_9CORY</name>
<protein>
    <submittedName>
        <fullName evidence="1">DUF2283 domain-containing protein</fullName>
    </submittedName>
</protein>
<dbReference type="Pfam" id="PF10049">
    <property type="entry name" value="DUF2283"/>
    <property type="match status" value="1"/>
</dbReference>
<evidence type="ECO:0000313" key="1">
    <source>
        <dbReference type="EMBL" id="WIM67958.1"/>
    </source>
</evidence>
<accession>A0ABY8VH38</accession>
<evidence type="ECO:0000313" key="2">
    <source>
        <dbReference type="Proteomes" id="UP001225598"/>
    </source>
</evidence>
<dbReference type="EMBL" id="CP126969">
    <property type="protein sequence ID" value="WIM67958.1"/>
    <property type="molecule type" value="Genomic_DNA"/>
</dbReference>
<dbReference type="InterPro" id="IPR019270">
    <property type="entry name" value="DUF2283"/>
</dbReference>
<proteinExistence type="predicted"/>
<dbReference type="Proteomes" id="UP001225598">
    <property type="component" value="Chromosome"/>
</dbReference>
<keyword evidence="2" id="KW-1185">Reference proteome</keyword>
<sequence>MRIQITKDHNFEAAYIELSSRPVAHSIELGADTIVDLDGLNCVVGIEILALGRLPKFDDLDRLAHVLENDRPKIQLALRHLSRMRATSSSLTEESRIVVDGIPA</sequence>
<gene>
    <name evidence="1" type="ORF">QP027_00730</name>
</gene>
<dbReference type="RefSeq" id="WP_284825282.1">
    <property type="nucleotide sequence ID" value="NZ_CP126969.1"/>
</dbReference>
<reference evidence="1 2" key="1">
    <citation type="submission" date="2023-05" db="EMBL/GenBank/DDBJ databases">
        <title>Corynebacterium suedekumii sp. nov. and Corynebacterium breve sp. nov. isolated from raw cow's milk.</title>
        <authorList>
            <person name="Baer M.K."/>
            <person name="Mehl L."/>
            <person name="Hellmuth R."/>
            <person name="Marke G."/>
            <person name="Lipski A."/>
        </authorList>
    </citation>
    <scope>NUCLEOTIDE SEQUENCE [LARGE SCALE GENOMIC DNA]</scope>
    <source>
        <strain evidence="1 2">R4</strain>
    </source>
</reference>